<dbReference type="AlphaFoldDB" id="X1SQY8"/>
<dbReference type="EMBL" id="BARW01015499">
    <property type="protein sequence ID" value="GAI95462.1"/>
    <property type="molecule type" value="Genomic_DNA"/>
</dbReference>
<gene>
    <name evidence="1" type="ORF">S12H4_27183</name>
</gene>
<feature type="non-terminal residue" evidence="1">
    <location>
        <position position="43"/>
    </location>
</feature>
<organism evidence="1">
    <name type="scientific">marine sediment metagenome</name>
    <dbReference type="NCBI Taxonomy" id="412755"/>
    <lineage>
        <taxon>unclassified sequences</taxon>
        <taxon>metagenomes</taxon>
        <taxon>ecological metagenomes</taxon>
    </lineage>
</organism>
<comment type="caution">
    <text evidence="1">The sequence shown here is derived from an EMBL/GenBank/DDBJ whole genome shotgun (WGS) entry which is preliminary data.</text>
</comment>
<evidence type="ECO:0000313" key="1">
    <source>
        <dbReference type="EMBL" id="GAI95462.1"/>
    </source>
</evidence>
<protein>
    <submittedName>
        <fullName evidence="1">Uncharacterized protein</fullName>
    </submittedName>
</protein>
<accession>X1SQY8</accession>
<sequence>MPPFVVGIQNTSSQARASTYSLDLGRFGLTEGKYWVHSIDEGF</sequence>
<proteinExistence type="predicted"/>
<name>X1SQY8_9ZZZZ</name>
<reference evidence="1" key="1">
    <citation type="journal article" date="2014" name="Front. Microbiol.">
        <title>High frequency of phylogenetically diverse reductive dehalogenase-homologous genes in deep subseafloor sedimentary metagenomes.</title>
        <authorList>
            <person name="Kawai M."/>
            <person name="Futagami T."/>
            <person name="Toyoda A."/>
            <person name="Takaki Y."/>
            <person name="Nishi S."/>
            <person name="Hori S."/>
            <person name="Arai W."/>
            <person name="Tsubouchi T."/>
            <person name="Morono Y."/>
            <person name="Uchiyama I."/>
            <person name="Ito T."/>
            <person name="Fujiyama A."/>
            <person name="Inagaki F."/>
            <person name="Takami H."/>
        </authorList>
    </citation>
    <scope>NUCLEOTIDE SEQUENCE</scope>
    <source>
        <strain evidence="1">Expedition CK06-06</strain>
    </source>
</reference>